<feature type="signal peptide" evidence="2">
    <location>
        <begin position="1"/>
        <end position="17"/>
    </location>
</feature>
<dbReference type="EMBL" id="BMAU01021438">
    <property type="protein sequence ID" value="GFY36811.1"/>
    <property type="molecule type" value="Genomic_DNA"/>
</dbReference>
<feature type="chain" id="PRO_5036490403" evidence="2">
    <location>
        <begin position="18"/>
        <end position="86"/>
    </location>
</feature>
<feature type="region of interest" description="Disordered" evidence="1">
    <location>
        <begin position="43"/>
        <end position="86"/>
    </location>
</feature>
<evidence type="ECO:0000313" key="3">
    <source>
        <dbReference type="EMBL" id="GFY36811.1"/>
    </source>
</evidence>
<keyword evidence="4" id="KW-1185">Reference proteome</keyword>
<evidence type="ECO:0000256" key="1">
    <source>
        <dbReference type="SAM" id="MobiDB-lite"/>
    </source>
</evidence>
<protein>
    <submittedName>
        <fullName evidence="3">Uncharacterized protein</fullName>
    </submittedName>
</protein>
<gene>
    <name evidence="3" type="ORF">TNCV_2567731</name>
</gene>
<dbReference type="Proteomes" id="UP000887159">
    <property type="component" value="Unassembled WGS sequence"/>
</dbReference>
<dbReference type="AlphaFoldDB" id="A0A8X7BLV0"/>
<accession>A0A8X7BLV0</accession>
<sequence length="86" mass="10044">MILCLSLWFFILKLLKLDDRGRLFPEGWEKKIDYDMMIKQITKTPTKNGEEGRTPKHERSNAERRRGGGEERKKEDGTAEGCESSR</sequence>
<name>A0A8X7BLV0_TRICX</name>
<feature type="compositionally biased region" description="Basic and acidic residues" evidence="1">
    <location>
        <begin position="48"/>
        <end position="86"/>
    </location>
</feature>
<evidence type="ECO:0000256" key="2">
    <source>
        <dbReference type="SAM" id="SignalP"/>
    </source>
</evidence>
<comment type="caution">
    <text evidence="3">The sequence shown here is derived from an EMBL/GenBank/DDBJ whole genome shotgun (WGS) entry which is preliminary data.</text>
</comment>
<keyword evidence="2" id="KW-0732">Signal</keyword>
<reference evidence="3" key="1">
    <citation type="submission" date="2020-08" db="EMBL/GenBank/DDBJ databases">
        <title>Multicomponent nature underlies the extraordinary mechanical properties of spider dragline silk.</title>
        <authorList>
            <person name="Kono N."/>
            <person name="Nakamura H."/>
            <person name="Mori M."/>
            <person name="Yoshida Y."/>
            <person name="Ohtoshi R."/>
            <person name="Malay A.D."/>
            <person name="Moran D.A.P."/>
            <person name="Tomita M."/>
            <person name="Numata K."/>
            <person name="Arakawa K."/>
        </authorList>
    </citation>
    <scope>NUCLEOTIDE SEQUENCE</scope>
</reference>
<evidence type="ECO:0000313" key="4">
    <source>
        <dbReference type="Proteomes" id="UP000887159"/>
    </source>
</evidence>
<organism evidence="3 4">
    <name type="scientific">Trichonephila clavipes</name>
    <name type="common">Golden silk orbweaver</name>
    <name type="synonym">Nephila clavipes</name>
    <dbReference type="NCBI Taxonomy" id="2585209"/>
    <lineage>
        <taxon>Eukaryota</taxon>
        <taxon>Metazoa</taxon>
        <taxon>Ecdysozoa</taxon>
        <taxon>Arthropoda</taxon>
        <taxon>Chelicerata</taxon>
        <taxon>Arachnida</taxon>
        <taxon>Araneae</taxon>
        <taxon>Araneomorphae</taxon>
        <taxon>Entelegynae</taxon>
        <taxon>Araneoidea</taxon>
        <taxon>Nephilidae</taxon>
        <taxon>Trichonephila</taxon>
    </lineage>
</organism>
<proteinExistence type="predicted"/>